<protein>
    <submittedName>
        <fullName evidence="2">Uncharacterized protein</fullName>
    </submittedName>
</protein>
<comment type="caution">
    <text evidence="2">The sequence shown here is derived from an EMBL/GenBank/DDBJ whole genome shotgun (WGS) entry which is preliminary data.</text>
</comment>
<evidence type="ECO:0000256" key="1">
    <source>
        <dbReference type="SAM" id="Phobius"/>
    </source>
</evidence>
<accession>A0ABP2I7U9</accession>
<keyword evidence="1" id="KW-1133">Transmembrane helix</keyword>
<gene>
    <name evidence="2" type="ORF">HMPREF0061_1812</name>
</gene>
<feature type="transmembrane region" description="Helical" evidence="1">
    <location>
        <begin position="14"/>
        <end position="32"/>
    </location>
</feature>
<sequence>SQIFQPLLKWQLPLKWYVASLFLVLLLAFPSIRQDGGLAQALSSRPIGGAGCFPLPPTSLRLSRWRK</sequence>
<name>A0ABP2I7U9_AERVM</name>
<keyword evidence="3" id="KW-1185">Reference proteome</keyword>
<dbReference type="EMBL" id="ADNT01000115">
    <property type="protein sequence ID" value="EFG48834.1"/>
    <property type="molecule type" value="Genomic_DNA"/>
</dbReference>
<feature type="non-terminal residue" evidence="2">
    <location>
        <position position="1"/>
    </location>
</feature>
<proteinExistence type="predicted"/>
<reference evidence="2 3" key="1">
    <citation type="submission" date="2010-04" db="EMBL/GenBank/DDBJ databases">
        <authorList>
            <person name="Muzny D."/>
            <person name="Qin X."/>
            <person name="Deng J."/>
            <person name="Jiang H."/>
            <person name="Liu Y."/>
            <person name="Qu J."/>
            <person name="Song X.-Z."/>
            <person name="Zhang L."/>
            <person name="Thornton R."/>
            <person name="Coyle M."/>
            <person name="Francisco L."/>
            <person name="Jackson L."/>
            <person name="Javaid M."/>
            <person name="Korchina V."/>
            <person name="Kovar C."/>
            <person name="Mata R."/>
            <person name="Mathew T."/>
            <person name="Ngo R."/>
            <person name="Nguyen L."/>
            <person name="Nguyen N."/>
            <person name="Okwuonu G."/>
            <person name="Ongeri F."/>
            <person name="Pham C."/>
            <person name="Simmons D."/>
            <person name="Wilczek-Boney K."/>
            <person name="Hale W."/>
            <person name="Jakkamsetti A."/>
            <person name="Pham P."/>
            <person name="Ruth R."/>
            <person name="San Lucas F."/>
            <person name="Warren J."/>
            <person name="Zhang J."/>
            <person name="Zhao Z."/>
            <person name="Zhou C."/>
            <person name="Zhu D."/>
            <person name="Lee S."/>
            <person name="Bess C."/>
            <person name="Blankenburg K."/>
            <person name="Forbes L."/>
            <person name="Fu Q."/>
            <person name="Gubbala S."/>
            <person name="Hirani K."/>
            <person name="Jayaseelan J.C."/>
            <person name="Lara F."/>
            <person name="Munidasa M."/>
            <person name="Palculict T."/>
            <person name="Patil S."/>
            <person name="Pu L.-L."/>
            <person name="Saada N."/>
            <person name="Tang L."/>
            <person name="Weissenberger G."/>
            <person name="Zhu Y."/>
            <person name="Hemphill L."/>
            <person name="Shang Y."/>
            <person name="Youmans B."/>
            <person name="Ayvaz T."/>
            <person name="Ross M."/>
            <person name="Santibanez J."/>
            <person name="Aqrawi P."/>
            <person name="Gross S."/>
            <person name="Joshi V."/>
            <person name="Fowler G."/>
            <person name="Nazareth L."/>
            <person name="Reid J."/>
            <person name="Worley K."/>
            <person name="Petrosino J."/>
            <person name="Highlander S."/>
            <person name="Gibbs R."/>
            <person name="Gibbs R."/>
        </authorList>
    </citation>
    <scope>NUCLEOTIDE SEQUENCE [LARGE SCALE GENOMIC DNA]</scope>
    <source>
        <strain evidence="2 3">ATCC 11563</strain>
    </source>
</reference>
<keyword evidence="1" id="KW-0812">Transmembrane</keyword>
<evidence type="ECO:0000313" key="2">
    <source>
        <dbReference type="EMBL" id="EFG48834.1"/>
    </source>
</evidence>
<evidence type="ECO:0000313" key="3">
    <source>
        <dbReference type="Proteomes" id="UP000003764"/>
    </source>
</evidence>
<dbReference type="Proteomes" id="UP000003764">
    <property type="component" value="Unassembled WGS sequence"/>
</dbReference>
<keyword evidence="1" id="KW-0472">Membrane</keyword>
<organism evidence="2 3">
    <name type="scientific">Aerococcus viridans (strain ATCC 11563 / DSM 20340 / CCUG 4311 / JCM 20461 / NBRC 12219 / NCTC 8251 / M1)</name>
    <dbReference type="NCBI Taxonomy" id="655812"/>
    <lineage>
        <taxon>Bacteria</taxon>
        <taxon>Bacillati</taxon>
        <taxon>Bacillota</taxon>
        <taxon>Bacilli</taxon>
        <taxon>Lactobacillales</taxon>
        <taxon>Aerococcaceae</taxon>
        <taxon>Aerococcus</taxon>
    </lineage>
</organism>